<dbReference type="SUPFAM" id="SSF54909">
    <property type="entry name" value="Dimeric alpha+beta barrel"/>
    <property type="match status" value="1"/>
</dbReference>
<dbReference type="PANTHER" id="PTHR34474">
    <property type="entry name" value="SIGNAL TRANSDUCTION PROTEIN TRAP"/>
    <property type="match status" value="1"/>
</dbReference>
<sequence length="113" mass="12925">MFFLQTKTLIVEEGHGDKMVAKFAADGIIEEQPGFIDLQVMKQKPRKGQEEILVLIRWDSEESWKAWEKSDAHLAGHRANRGKPKPSFIIDSNQKVYNHLAGKSSRKPVKHES</sequence>
<organism evidence="2 3">
    <name type="scientific">Shouchella clausii</name>
    <name type="common">Alkalihalobacillus clausii</name>
    <dbReference type="NCBI Taxonomy" id="79880"/>
    <lineage>
        <taxon>Bacteria</taxon>
        <taxon>Bacillati</taxon>
        <taxon>Bacillota</taxon>
        <taxon>Bacilli</taxon>
        <taxon>Bacillales</taxon>
        <taxon>Bacillaceae</taxon>
        <taxon>Shouchella</taxon>
    </lineage>
</organism>
<keyword evidence="2" id="KW-0560">Oxidoreductase</keyword>
<dbReference type="AlphaFoldDB" id="A0A268P608"/>
<feature type="domain" description="ABM" evidence="1">
    <location>
        <begin position="3"/>
        <end position="97"/>
    </location>
</feature>
<dbReference type="GO" id="GO:0004497">
    <property type="term" value="F:monooxygenase activity"/>
    <property type="evidence" value="ECO:0007669"/>
    <property type="project" value="UniProtKB-KW"/>
</dbReference>
<dbReference type="RefSeq" id="WP_095293682.1">
    <property type="nucleotide sequence ID" value="NZ_BOQS01000008.1"/>
</dbReference>
<evidence type="ECO:0000313" key="3">
    <source>
        <dbReference type="Proteomes" id="UP000216207"/>
    </source>
</evidence>
<dbReference type="PROSITE" id="PS51725">
    <property type="entry name" value="ABM"/>
    <property type="match status" value="1"/>
</dbReference>
<dbReference type="EMBL" id="NPCC01000004">
    <property type="protein sequence ID" value="PAE90745.1"/>
    <property type="molecule type" value="Genomic_DNA"/>
</dbReference>
<name>A0A268P608_SHOCL</name>
<dbReference type="PANTHER" id="PTHR34474:SF1">
    <property type="entry name" value="HEME-DEGRADING MONOOXYGENASE HMOA"/>
    <property type="match status" value="1"/>
</dbReference>
<evidence type="ECO:0000313" key="2">
    <source>
        <dbReference type="EMBL" id="PAE90745.1"/>
    </source>
</evidence>
<accession>A0A268P608</accession>
<comment type="caution">
    <text evidence="2">The sequence shown here is derived from an EMBL/GenBank/DDBJ whole genome shotgun (WGS) entry which is preliminary data.</text>
</comment>
<proteinExistence type="predicted"/>
<dbReference type="Pfam" id="PF03992">
    <property type="entry name" value="ABM"/>
    <property type="match status" value="1"/>
</dbReference>
<keyword evidence="2" id="KW-0503">Monooxygenase</keyword>
<dbReference type="InterPro" id="IPR050404">
    <property type="entry name" value="Heme-degrading_MO"/>
</dbReference>
<reference evidence="2 3" key="1">
    <citation type="submission" date="2017-07" db="EMBL/GenBank/DDBJ databases">
        <title>Isolation and whole genome analysis of endospore-forming bacteria from heroin.</title>
        <authorList>
            <person name="Kalinowski J."/>
            <person name="Ahrens B."/>
            <person name="Al-Dilaimi A."/>
            <person name="Winkler A."/>
            <person name="Wibberg D."/>
            <person name="Schleenbecker U."/>
            <person name="Ruckert C."/>
            <person name="Wolfel R."/>
            <person name="Grass G."/>
        </authorList>
    </citation>
    <scope>NUCLEOTIDE SEQUENCE [LARGE SCALE GENOMIC DNA]</scope>
    <source>
        <strain evidence="2 3">7539</strain>
    </source>
</reference>
<gene>
    <name evidence="2" type="ORF">CHH72_02375</name>
</gene>
<evidence type="ECO:0000259" key="1">
    <source>
        <dbReference type="PROSITE" id="PS51725"/>
    </source>
</evidence>
<dbReference type="Gene3D" id="3.30.70.100">
    <property type="match status" value="1"/>
</dbReference>
<protein>
    <submittedName>
        <fullName evidence="2">Antibiotic biosynthesis monooxygenase</fullName>
    </submittedName>
</protein>
<dbReference type="InterPro" id="IPR011008">
    <property type="entry name" value="Dimeric_a/b-barrel"/>
</dbReference>
<dbReference type="InterPro" id="IPR007138">
    <property type="entry name" value="ABM_dom"/>
</dbReference>
<dbReference type="Proteomes" id="UP000216207">
    <property type="component" value="Unassembled WGS sequence"/>
</dbReference>